<protein>
    <submittedName>
        <fullName evidence="5">AraC family transcriptional regulator</fullName>
    </submittedName>
</protein>
<dbReference type="PRINTS" id="PR00032">
    <property type="entry name" value="HTHARAC"/>
</dbReference>
<comment type="caution">
    <text evidence="5">The sequence shown here is derived from an EMBL/GenBank/DDBJ whole genome shotgun (WGS) entry which is preliminary data.</text>
</comment>
<organism evidence="5 6">
    <name type="scientific">Waltera acetigignens</name>
    <dbReference type="NCBI Taxonomy" id="2981769"/>
    <lineage>
        <taxon>Bacteria</taxon>
        <taxon>Bacillati</taxon>
        <taxon>Bacillota</taxon>
        <taxon>Clostridia</taxon>
        <taxon>Lachnospirales</taxon>
        <taxon>Lachnospiraceae</taxon>
        <taxon>Waltera</taxon>
    </lineage>
</organism>
<accession>A0AAE3D6V2</accession>
<dbReference type="SMART" id="SM00342">
    <property type="entry name" value="HTH_ARAC"/>
    <property type="match status" value="1"/>
</dbReference>
<dbReference type="Proteomes" id="UP001197795">
    <property type="component" value="Unassembled WGS sequence"/>
</dbReference>
<dbReference type="PROSITE" id="PS01124">
    <property type="entry name" value="HTH_ARAC_FAMILY_2"/>
    <property type="match status" value="1"/>
</dbReference>
<dbReference type="Gene3D" id="1.10.10.60">
    <property type="entry name" value="Homeodomain-like"/>
    <property type="match status" value="1"/>
</dbReference>
<dbReference type="RefSeq" id="WP_227732842.1">
    <property type="nucleotide sequence ID" value="NZ_JAJEPV010000008.1"/>
</dbReference>
<dbReference type="EMBL" id="JAJEPV010000008">
    <property type="protein sequence ID" value="MCC2118922.1"/>
    <property type="molecule type" value="Genomic_DNA"/>
</dbReference>
<proteinExistence type="predicted"/>
<keyword evidence="3" id="KW-0804">Transcription</keyword>
<evidence type="ECO:0000256" key="1">
    <source>
        <dbReference type="ARBA" id="ARBA00023015"/>
    </source>
</evidence>
<dbReference type="AlphaFoldDB" id="A0AAE3D6V2"/>
<dbReference type="InterPro" id="IPR020449">
    <property type="entry name" value="Tscrpt_reg_AraC-type_HTH"/>
</dbReference>
<keyword evidence="1" id="KW-0805">Transcription regulation</keyword>
<dbReference type="PANTHER" id="PTHR43280">
    <property type="entry name" value="ARAC-FAMILY TRANSCRIPTIONAL REGULATOR"/>
    <property type="match status" value="1"/>
</dbReference>
<dbReference type="PANTHER" id="PTHR43280:SF2">
    <property type="entry name" value="HTH-TYPE TRANSCRIPTIONAL REGULATOR EXSA"/>
    <property type="match status" value="1"/>
</dbReference>
<feature type="domain" description="HTH araC/xylS-type" evidence="4">
    <location>
        <begin position="161"/>
        <end position="259"/>
    </location>
</feature>
<dbReference type="Pfam" id="PF12833">
    <property type="entry name" value="HTH_18"/>
    <property type="match status" value="1"/>
</dbReference>
<dbReference type="GO" id="GO:0003700">
    <property type="term" value="F:DNA-binding transcription factor activity"/>
    <property type="evidence" value="ECO:0007669"/>
    <property type="project" value="InterPro"/>
</dbReference>
<dbReference type="GO" id="GO:0043565">
    <property type="term" value="F:sequence-specific DNA binding"/>
    <property type="evidence" value="ECO:0007669"/>
    <property type="project" value="InterPro"/>
</dbReference>
<dbReference type="InterPro" id="IPR037923">
    <property type="entry name" value="HTH-like"/>
</dbReference>
<evidence type="ECO:0000259" key="4">
    <source>
        <dbReference type="PROSITE" id="PS01124"/>
    </source>
</evidence>
<dbReference type="InterPro" id="IPR018060">
    <property type="entry name" value="HTH_AraC"/>
</dbReference>
<evidence type="ECO:0000313" key="5">
    <source>
        <dbReference type="EMBL" id="MCC2118922.1"/>
    </source>
</evidence>
<evidence type="ECO:0000256" key="2">
    <source>
        <dbReference type="ARBA" id="ARBA00023125"/>
    </source>
</evidence>
<keyword evidence="2" id="KW-0238">DNA-binding</keyword>
<keyword evidence="6" id="KW-1185">Reference proteome</keyword>
<dbReference type="SUPFAM" id="SSF46689">
    <property type="entry name" value="Homeodomain-like"/>
    <property type="match status" value="1"/>
</dbReference>
<dbReference type="InterPro" id="IPR009057">
    <property type="entry name" value="Homeodomain-like_sf"/>
</dbReference>
<dbReference type="Gene3D" id="2.60.120.280">
    <property type="entry name" value="Regulatory protein AraC"/>
    <property type="match status" value="1"/>
</dbReference>
<evidence type="ECO:0000256" key="3">
    <source>
        <dbReference type="ARBA" id="ARBA00023163"/>
    </source>
</evidence>
<gene>
    <name evidence="5" type="ORF">LKD75_04815</name>
</gene>
<name>A0AAE3D6V2_9FIRM</name>
<dbReference type="SUPFAM" id="SSF51215">
    <property type="entry name" value="Regulatory protein AraC"/>
    <property type="match status" value="1"/>
</dbReference>
<reference evidence="5 6" key="1">
    <citation type="submission" date="2021-10" db="EMBL/GenBank/DDBJ databases">
        <title>Anaerobic single-cell dispensing facilitates the cultivation of human gut bacteria.</title>
        <authorList>
            <person name="Afrizal A."/>
        </authorList>
    </citation>
    <scope>NUCLEOTIDE SEQUENCE [LARGE SCALE GENOMIC DNA]</scope>
    <source>
        <strain evidence="5 6">CLA-AA-H273</strain>
    </source>
</reference>
<sequence>MIYVNSCGHDSHHPKPCNIEHKRGVPDYLILLIKRESWIYLDGEKHTVAPNSLICFPPDTYIHYGCDAIGYNDDWIHFLPDAQERDIFLELLPPFCQILHPYNFHRLSEYVRMLSDIFYGDSRYREQSIDAFLHIFLYALQEELEENSNDPSVQKYYSAFSGLRTQIYNNPANNWSIPALADSLALSLSYFQHLYKQFFTCSCQQDIISARLELAKYYLTGSDMSIRSLSDFCGYDNELHFMRQFKKFVGMTPTEYRQKCAFIRRA</sequence>
<evidence type="ECO:0000313" key="6">
    <source>
        <dbReference type="Proteomes" id="UP001197795"/>
    </source>
</evidence>